<evidence type="ECO:0000313" key="3">
    <source>
        <dbReference type="RefSeq" id="XP_046587276.1"/>
    </source>
</evidence>
<dbReference type="RefSeq" id="XP_046587275.1">
    <property type="nucleotide sequence ID" value="XM_046731319.1"/>
</dbReference>
<organism evidence="1 2">
    <name type="scientific">Neodiprion lecontei</name>
    <name type="common">Redheaded pine sawfly</name>
    <dbReference type="NCBI Taxonomy" id="441921"/>
    <lineage>
        <taxon>Eukaryota</taxon>
        <taxon>Metazoa</taxon>
        <taxon>Ecdysozoa</taxon>
        <taxon>Arthropoda</taxon>
        <taxon>Hexapoda</taxon>
        <taxon>Insecta</taxon>
        <taxon>Pterygota</taxon>
        <taxon>Neoptera</taxon>
        <taxon>Endopterygota</taxon>
        <taxon>Hymenoptera</taxon>
        <taxon>Tenthredinoidea</taxon>
        <taxon>Diprionidae</taxon>
        <taxon>Diprioninae</taxon>
        <taxon>Neodiprion</taxon>
    </lineage>
</organism>
<dbReference type="RefSeq" id="XP_046587276.1">
    <property type="nucleotide sequence ID" value="XM_046731320.1"/>
</dbReference>
<reference evidence="2 3" key="1">
    <citation type="submission" date="2025-05" db="UniProtKB">
        <authorList>
            <consortium name="RefSeq"/>
        </authorList>
    </citation>
    <scope>IDENTIFICATION</scope>
    <source>
        <tissue evidence="2 3">Thorax and Abdomen</tissue>
    </source>
</reference>
<accession>A0ABM3FGY2</accession>
<protein>
    <submittedName>
        <fullName evidence="2 3">Uncharacterized protein LOC107225808 isoform X1</fullName>
    </submittedName>
</protein>
<dbReference type="GeneID" id="107225808"/>
<dbReference type="Proteomes" id="UP000829291">
    <property type="component" value="Chromosome 2"/>
</dbReference>
<keyword evidence="1" id="KW-1185">Reference proteome</keyword>
<sequence>MSEKMTLTFHSPIMEEVERGLLSEGLEQRKEAFKDDEELMKETTRFVADVIESATTEASRRKCQKAEFQADEGSSLRGGDRIRGWNSRARGFCNRILNAVCPCITTNDCFGDAPTPILRVRRVFSWTQTFAQ</sequence>
<proteinExistence type="predicted"/>
<gene>
    <name evidence="2 3" type="primary">LOC107225808</name>
</gene>
<evidence type="ECO:0000313" key="1">
    <source>
        <dbReference type="Proteomes" id="UP000829291"/>
    </source>
</evidence>
<evidence type="ECO:0000313" key="2">
    <source>
        <dbReference type="RefSeq" id="XP_046587275.1"/>
    </source>
</evidence>
<name>A0ABM3FGY2_NEOLC</name>